<evidence type="ECO:0000259" key="1">
    <source>
        <dbReference type="Pfam" id="PF00583"/>
    </source>
</evidence>
<dbReference type="EMBL" id="JAQOSO010000102">
    <property type="protein sequence ID" value="MDJ1176378.1"/>
    <property type="molecule type" value="Genomic_DNA"/>
</dbReference>
<dbReference type="Pfam" id="PF00583">
    <property type="entry name" value="Acetyltransf_1"/>
    <property type="match status" value="1"/>
</dbReference>
<proteinExistence type="predicted"/>
<protein>
    <submittedName>
        <fullName evidence="2">GNAT family N-acetyltransferase</fullName>
    </submittedName>
</protein>
<accession>A0ABT7BDM3</accession>
<dbReference type="Proteomes" id="UP001235849">
    <property type="component" value="Unassembled WGS sequence"/>
</dbReference>
<name>A0ABT7BDM3_9CYAN</name>
<comment type="caution">
    <text evidence="2">The sequence shown here is derived from an EMBL/GenBank/DDBJ whole genome shotgun (WGS) entry which is preliminary data.</text>
</comment>
<dbReference type="Gene3D" id="3.40.630.30">
    <property type="match status" value="1"/>
</dbReference>
<dbReference type="RefSeq" id="WP_283768663.1">
    <property type="nucleotide sequence ID" value="NZ_JAQOSO010000102.1"/>
</dbReference>
<evidence type="ECO:0000313" key="3">
    <source>
        <dbReference type="Proteomes" id="UP001235849"/>
    </source>
</evidence>
<reference evidence="2 3" key="1">
    <citation type="submission" date="2023-01" db="EMBL/GenBank/DDBJ databases">
        <title>Novel diversity within Roseofilum (Cyanobacteria; Desertifilaceae) from marine benthic mats with descriptions of four novel species.</title>
        <authorList>
            <person name="Wang Y."/>
            <person name="Berthold D.E."/>
            <person name="Hu J."/>
            <person name="Lefler F.W."/>
            <person name="Laughinghouse H.D. IV."/>
        </authorList>
    </citation>
    <scope>NUCLEOTIDE SEQUENCE [LARGE SCALE GENOMIC DNA]</scope>
    <source>
        <strain evidence="2 3">BLCC-M114</strain>
    </source>
</reference>
<sequence length="352" mass="39940">MTYTCRLATPEDTAKIAPLMAAFSQERADIDPTRTLKPDFNFENYISDRIAKPLHYFWLLEHTEPKVPNYSAIVGYLFVYAQDEAPPPDLPEELATRYLENRIHEPRRVGTALAFYIHPRHRKPKAIKQLIEAGIQQAKDLKVSDLDVQVGADRKGLQALLERCGFTRTAVQYTCHFNLSPDEELPSLHPPHPKQNPVSIPEFDALPLRDPQTQELVTNAEGKPVFLKPLRNEAGELLTTTQGLPVYPTPVQDPQTQAWVFDRSGELVTCPLLLGDRGQIVEYQGIPQYRPPVYDMNQGQVTLKQDREGRYLFCEPERDSQGHLIFDPNGKPVYKPETVASQLPSMLPLNHS</sequence>
<dbReference type="SUPFAM" id="SSF55729">
    <property type="entry name" value="Acyl-CoA N-acyltransferases (Nat)"/>
    <property type="match status" value="1"/>
</dbReference>
<keyword evidence="3" id="KW-1185">Reference proteome</keyword>
<feature type="domain" description="N-acetyltransferase" evidence="1">
    <location>
        <begin position="53"/>
        <end position="166"/>
    </location>
</feature>
<organism evidence="2 3">
    <name type="scientific">Roseofilum capinflatum BLCC-M114</name>
    <dbReference type="NCBI Taxonomy" id="3022440"/>
    <lineage>
        <taxon>Bacteria</taxon>
        <taxon>Bacillati</taxon>
        <taxon>Cyanobacteriota</taxon>
        <taxon>Cyanophyceae</taxon>
        <taxon>Desertifilales</taxon>
        <taxon>Desertifilaceae</taxon>
        <taxon>Roseofilum</taxon>
        <taxon>Roseofilum capinflatum</taxon>
    </lineage>
</organism>
<evidence type="ECO:0000313" key="2">
    <source>
        <dbReference type="EMBL" id="MDJ1176378.1"/>
    </source>
</evidence>
<dbReference type="InterPro" id="IPR016181">
    <property type="entry name" value="Acyl_CoA_acyltransferase"/>
</dbReference>
<gene>
    <name evidence="2" type="ORF">PMG25_20035</name>
</gene>
<dbReference type="InterPro" id="IPR000182">
    <property type="entry name" value="GNAT_dom"/>
</dbReference>